<reference evidence="1" key="1">
    <citation type="journal article" date="2020" name="New Phytol.">
        <title>Comparative genomics reveals dynamic genome evolution in host specialist ectomycorrhizal fungi.</title>
        <authorList>
            <person name="Lofgren L.A."/>
            <person name="Nguyen N.H."/>
            <person name="Vilgalys R."/>
            <person name="Ruytinx J."/>
            <person name="Liao H.L."/>
            <person name="Branco S."/>
            <person name="Kuo A."/>
            <person name="LaButti K."/>
            <person name="Lipzen A."/>
            <person name="Andreopoulos W."/>
            <person name="Pangilinan J."/>
            <person name="Riley R."/>
            <person name="Hundley H."/>
            <person name="Na H."/>
            <person name="Barry K."/>
            <person name="Grigoriev I.V."/>
            <person name="Stajich J.E."/>
            <person name="Kennedy P.G."/>
        </authorList>
    </citation>
    <scope>NUCLEOTIDE SEQUENCE</scope>
    <source>
        <strain evidence="1">S12</strain>
    </source>
</reference>
<comment type="caution">
    <text evidence="1">The sequence shown here is derived from an EMBL/GenBank/DDBJ whole genome shotgun (WGS) entry which is preliminary data.</text>
</comment>
<proteinExistence type="predicted"/>
<dbReference type="AlphaFoldDB" id="A0A9P7APJ6"/>
<dbReference type="RefSeq" id="XP_041160044.1">
    <property type="nucleotide sequence ID" value="XM_041306606.1"/>
</dbReference>
<keyword evidence="2" id="KW-1185">Reference proteome</keyword>
<dbReference type="Proteomes" id="UP000719766">
    <property type="component" value="Unassembled WGS sequence"/>
</dbReference>
<protein>
    <submittedName>
        <fullName evidence="1">Uncharacterized protein</fullName>
    </submittedName>
</protein>
<evidence type="ECO:0000313" key="2">
    <source>
        <dbReference type="Proteomes" id="UP000719766"/>
    </source>
</evidence>
<dbReference type="OrthoDB" id="3183574at2759"/>
<dbReference type="GeneID" id="64600370"/>
<name>A0A9P7APJ6_9AGAM</name>
<organism evidence="1 2">
    <name type="scientific">Suillus plorans</name>
    <dbReference type="NCBI Taxonomy" id="116603"/>
    <lineage>
        <taxon>Eukaryota</taxon>
        <taxon>Fungi</taxon>
        <taxon>Dikarya</taxon>
        <taxon>Basidiomycota</taxon>
        <taxon>Agaricomycotina</taxon>
        <taxon>Agaricomycetes</taxon>
        <taxon>Agaricomycetidae</taxon>
        <taxon>Boletales</taxon>
        <taxon>Suillineae</taxon>
        <taxon>Suillaceae</taxon>
        <taxon>Suillus</taxon>
    </lineage>
</organism>
<accession>A0A9P7APJ6</accession>
<dbReference type="EMBL" id="JABBWE010000029">
    <property type="protein sequence ID" value="KAG1793646.1"/>
    <property type="molecule type" value="Genomic_DNA"/>
</dbReference>
<gene>
    <name evidence="1" type="ORF">HD556DRAFT_1443437</name>
</gene>
<evidence type="ECO:0000313" key="1">
    <source>
        <dbReference type="EMBL" id="KAG1793646.1"/>
    </source>
</evidence>
<sequence length="255" mass="29197">MDTRRRGLLKTFVEDVDGFMRLMEHMGTVILGLSALHLIQAKMEALELNDLDVYVTHEFDKEVVKHMKGKGYEMKWESERKTEYDGSAMKKIYKLMKNEREVDIIVTNWAGAIVPIVQYHSTAVMNYMTAHSLVCMYPEWTKNCQSLVNPQMYLNNGTNICTVMALMKYVRRGFCMSADPFKFSVHNCNMSGYCPNAVRNTIDGDTMRWNFEEVKMVGRMTVTCKDMAVVIWRLGGGECEEDSDEKNPGYIGVGA</sequence>